<dbReference type="Proteomes" id="UP000298416">
    <property type="component" value="Unassembled WGS sequence"/>
</dbReference>
<proteinExistence type="predicted"/>
<evidence type="ECO:0000313" key="2">
    <source>
        <dbReference type="Proteomes" id="UP000298416"/>
    </source>
</evidence>
<sequence length="73" mass="8352">MGKKSKPLIPTVAAPWTELPDDLLMYIMQRLHNKDCNSTGYGVASADADLLEDEAEHALWFWEVLIILMKCRF</sequence>
<accession>A0A8X8XC07</accession>
<gene>
    <name evidence="1" type="ORF">SASPL_127469</name>
</gene>
<evidence type="ECO:0008006" key="3">
    <source>
        <dbReference type="Google" id="ProtNLM"/>
    </source>
</evidence>
<keyword evidence="2" id="KW-1185">Reference proteome</keyword>
<comment type="caution">
    <text evidence="1">The sequence shown here is derived from an EMBL/GenBank/DDBJ whole genome shotgun (WGS) entry which is preliminary data.</text>
</comment>
<evidence type="ECO:0000313" key="1">
    <source>
        <dbReference type="EMBL" id="KAG6409430.1"/>
    </source>
</evidence>
<reference evidence="1" key="1">
    <citation type="submission" date="2018-01" db="EMBL/GenBank/DDBJ databases">
        <authorList>
            <person name="Mao J.F."/>
        </authorList>
    </citation>
    <scope>NUCLEOTIDE SEQUENCE</scope>
    <source>
        <strain evidence="1">Huo1</strain>
        <tissue evidence="1">Leaf</tissue>
    </source>
</reference>
<protein>
    <recommendedName>
        <fullName evidence="3">F-box domain-containing protein</fullName>
    </recommendedName>
</protein>
<organism evidence="1">
    <name type="scientific">Salvia splendens</name>
    <name type="common">Scarlet sage</name>
    <dbReference type="NCBI Taxonomy" id="180675"/>
    <lineage>
        <taxon>Eukaryota</taxon>
        <taxon>Viridiplantae</taxon>
        <taxon>Streptophyta</taxon>
        <taxon>Embryophyta</taxon>
        <taxon>Tracheophyta</taxon>
        <taxon>Spermatophyta</taxon>
        <taxon>Magnoliopsida</taxon>
        <taxon>eudicotyledons</taxon>
        <taxon>Gunneridae</taxon>
        <taxon>Pentapetalae</taxon>
        <taxon>asterids</taxon>
        <taxon>lamiids</taxon>
        <taxon>Lamiales</taxon>
        <taxon>Lamiaceae</taxon>
        <taxon>Nepetoideae</taxon>
        <taxon>Mentheae</taxon>
        <taxon>Salviinae</taxon>
        <taxon>Salvia</taxon>
        <taxon>Salvia subgen. Calosphace</taxon>
        <taxon>core Calosphace</taxon>
    </lineage>
</organism>
<reference evidence="1" key="2">
    <citation type="submission" date="2020-08" db="EMBL/GenBank/DDBJ databases">
        <title>Plant Genome Project.</title>
        <authorList>
            <person name="Zhang R.-G."/>
        </authorList>
    </citation>
    <scope>NUCLEOTIDE SEQUENCE</scope>
    <source>
        <strain evidence="1">Huo1</strain>
        <tissue evidence="1">Leaf</tissue>
    </source>
</reference>
<dbReference type="AlphaFoldDB" id="A0A8X8XC07"/>
<dbReference type="EMBL" id="PNBA02000010">
    <property type="protein sequence ID" value="KAG6409430.1"/>
    <property type="molecule type" value="Genomic_DNA"/>
</dbReference>
<name>A0A8X8XC07_SALSN</name>